<evidence type="ECO:0000313" key="3">
    <source>
        <dbReference type="Proteomes" id="UP001597102"/>
    </source>
</evidence>
<accession>A0ABW3JB03</accession>
<feature type="transmembrane region" description="Helical" evidence="1">
    <location>
        <begin position="145"/>
        <end position="165"/>
    </location>
</feature>
<proteinExistence type="predicted"/>
<organism evidence="2 3">
    <name type="scientific">Methyloligella solikamskensis</name>
    <dbReference type="NCBI Taxonomy" id="1177756"/>
    <lineage>
        <taxon>Bacteria</taxon>
        <taxon>Pseudomonadati</taxon>
        <taxon>Pseudomonadota</taxon>
        <taxon>Alphaproteobacteria</taxon>
        <taxon>Hyphomicrobiales</taxon>
        <taxon>Hyphomicrobiaceae</taxon>
        <taxon>Methyloligella</taxon>
    </lineage>
</organism>
<evidence type="ECO:0000256" key="1">
    <source>
        <dbReference type="SAM" id="Phobius"/>
    </source>
</evidence>
<reference evidence="3" key="1">
    <citation type="journal article" date="2019" name="Int. J. Syst. Evol. Microbiol.">
        <title>The Global Catalogue of Microorganisms (GCM) 10K type strain sequencing project: providing services to taxonomists for standard genome sequencing and annotation.</title>
        <authorList>
            <consortium name="The Broad Institute Genomics Platform"/>
            <consortium name="The Broad Institute Genome Sequencing Center for Infectious Disease"/>
            <person name="Wu L."/>
            <person name="Ma J."/>
        </authorList>
    </citation>
    <scope>NUCLEOTIDE SEQUENCE [LARGE SCALE GENOMIC DNA]</scope>
    <source>
        <strain evidence="3">CCUG 61697</strain>
    </source>
</reference>
<dbReference type="RefSeq" id="WP_379088058.1">
    <property type="nucleotide sequence ID" value="NZ_JBHTJO010000001.1"/>
</dbReference>
<dbReference type="EMBL" id="JBHTJO010000001">
    <property type="protein sequence ID" value="MFD0986961.1"/>
    <property type="molecule type" value="Genomic_DNA"/>
</dbReference>
<feature type="transmembrane region" description="Helical" evidence="1">
    <location>
        <begin position="123"/>
        <end position="139"/>
    </location>
</feature>
<keyword evidence="3" id="KW-1185">Reference proteome</keyword>
<dbReference type="Proteomes" id="UP001597102">
    <property type="component" value="Unassembled WGS sequence"/>
</dbReference>
<gene>
    <name evidence="2" type="ORF">ACFQ2F_07595</name>
</gene>
<comment type="caution">
    <text evidence="2">The sequence shown here is derived from an EMBL/GenBank/DDBJ whole genome shotgun (WGS) entry which is preliminary data.</text>
</comment>
<feature type="transmembrane region" description="Helical" evidence="1">
    <location>
        <begin position="172"/>
        <end position="194"/>
    </location>
</feature>
<keyword evidence="1" id="KW-0472">Membrane</keyword>
<feature type="transmembrane region" description="Helical" evidence="1">
    <location>
        <begin position="35"/>
        <end position="53"/>
    </location>
</feature>
<dbReference type="PANTHER" id="PTHR41795">
    <property type="entry name" value="EXOPOLYSACCHARIDE SYNTHESIS PROTEIN"/>
    <property type="match status" value="1"/>
</dbReference>
<feature type="transmembrane region" description="Helical" evidence="1">
    <location>
        <begin position="59"/>
        <end position="80"/>
    </location>
</feature>
<dbReference type="Pfam" id="PF06055">
    <property type="entry name" value="ExoD"/>
    <property type="match status" value="1"/>
</dbReference>
<keyword evidence="1" id="KW-1133">Transmembrane helix</keyword>
<dbReference type="PIRSF" id="PIRSF033239">
    <property type="entry name" value="ExoD"/>
    <property type="match status" value="1"/>
</dbReference>
<sequence>MGPVASILDQLEERASACENVTIGDMMDALGNRSYGPFLMIPALLGITPVGGIPGVPTFLAIIIILFAVQIMLGLDHLWIPQFLQKRKVPADKMKQSLDKMRPWAERLDRWFRGRLDRLTDEPFVQIAAGACVLLALAIPPLELLPFAVALPALAIAMFGLALLVSDGILMLVASAVTGLAVAGGLGFVGPNWIW</sequence>
<dbReference type="InterPro" id="IPR010331">
    <property type="entry name" value="ExoD"/>
</dbReference>
<dbReference type="PANTHER" id="PTHR41795:SF1">
    <property type="entry name" value="EXOPOLYSACCHARIDE SYNTHESIS PROTEIN"/>
    <property type="match status" value="1"/>
</dbReference>
<protein>
    <submittedName>
        <fullName evidence="2">Exopolysaccharide biosynthesis protein</fullName>
    </submittedName>
</protein>
<name>A0ABW3JB03_9HYPH</name>
<evidence type="ECO:0000313" key="2">
    <source>
        <dbReference type="EMBL" id="MFD0986961.1"/>
    </source>
</evidence>
<keyword evidence="1" id="KW-0812">Transmembrane</keyword>